<reference evidence="3 4" key="1">
    <citation type="submission" date="2018-06" db="EMBL/GenBank/DDBJ databases">
        <title>Complete Genomes of Monosporascus.</title>
        <authorList>
            <person name="Robinson A.J."/>
            <person name="Natvig D.O."/>
        </authorList>
    </citation>
    <scope>NUCLEOTIDE SEQUENCE [LARGE SCALE GENOMIC DNA]</scope>
    <source>
        <strain evidence="3 4">CBS 110550</strain>
    </source>
</reference>
<gene>
    <name evidence="3" type="ORF">DL764_008633</name>
</gene>
<organism evidence="3 4">
    <name type="scientific">Monosporascus ibericus</name>
    <dbReference type="NCBI Taxonomy" id="155417"/>
    <lineage>
        <taxon>Eukaryota</taxon>
        <taxon>Fungi</taxon>
        <taxon>Dikarya</taxon>
        <taxon>Ascomycota</taxon>
        <taxon>Pezizomycotina</taxon>
        <taxon>Sordariomycetes</taxon>
        <taxon>Xylariomycetidae</taxon>
        <taxon>Xylariales</taxon>
        <taxon>Xylariales incertae sedis</taxon>
        <taxon>Monosporascus</taxon>
    </lineage>
</organism>
<feature type="domain" description="Ribosome maturation protein SDO1/SBDS N-terminal" evidence="2">
    <location>
        <begin position="8"/>
        <end position="99"/>
    </location>
</feature>
<evidence type="ECO:0000259" key="2">
    <source>
        <dbReference type="Pfam" id="PF01172"/>
    </source>
</evidence>
<dbReference type="AlphaFoldDB" id="A0A4V1X975"/>
<feature type="region of interest" description="Disordered" evidence="1">
    <location>
        <begin position="90"/>
        <end position="120"/>
    </location>
</feature>
<dbReference type="Gene3D" id="3.30.1250.10">
    <property type="entry name" value="Ribosome maturation protein SBDS, N-terminal domain"/>
    <property type="match status" value="1"/>
</dbReference>
<evidence type="ECO:0000256" key="1">
    <source>
        <dbReference type="SAM" id="MobiDB-lite"/>
    </source>
</evidence>
<dbReference type="Proteomes" id="UP000293360">
    <property type="component" value="Unassembled WGS sequence"/>
</dbReference>
<evidence type="ECO:0000313" key="4">
    <source>
        <dbReference type="Proteomes" id="UP000293360"/>
    </source>
</evidence>
<keyword evidence="4" id="KW-1185">Reference proteome</keyword>
<dbReference type="OrthoDB" id="2567806at2759"/>
<dbReference type="STRING" id="155417.A0A4V1X975"/>
<name>A0A4V1X975_9PEZI</name>
<protein>
    <recommendedName>
        <fullName evidence="2">Ribosome maturation protein SDO1/SBDS N-terminal domain-containing protein</fullName>
    </recommendedName>
</protein>
<sequence length="120" mass="13466">MVKGNASTTKVHYKGKEDDFIVFVEDVDTFKKWLNDKSIPMAHFISTYKVFVTHRQGNQGQYDGASHATLDNEFGTHTDDEVIKKILEAGNLQESEFPERSNSTNDSKQGSIINGQPGTR</sequence>
<evidence type="ECO:0000313" key="3">
    <source>
        <dbReference type="EMBL" id="RYO89055.1"/>
    </source>
</evidence>
<comment type="caution">
    <text evidence="3">The sequence shown here is derived from an EMBL/GenBank/DDBJ whole genome shotgun (WGS) entry which is preliminary data.</text>
</comment>
<feature type="compositionally biased region" description="Polar residues" evidence="1">
    <location>
        <begin position="100"/>
        <end position="120"/>
    </location>
</feature>
<dbReference type="Pfam" id="PF01172">
    <property type="entry name" value="SBDS_N"/>
    <property type="match status" value="1"/>
</dbReference>
<dbReference type="EMBL" id="QJNU01000703">
    <property type="protein sequence ID" value="RYO89055.1"/>
    <property type="molecule type" value="Genomic_DNA"/>
</dbReference>
<dbReference type="InterPro" id="IPR019783">
    <property type="entry name" value="SDO1/SBDS_N"/>
</dbReference>
<dbReference type="SUPFAM" id="SSF89895">
    <property type="entry name" value="FYSH domain"/>
    <property type="match status" value="1"/>
</dbReference>
<dbReference type="InterPro" id="IPR036786">
    <property type="entry name" value="Ribosome_mat_SBDS_N_sf"/>
</dbReference>
<proteinExistence type="predicted"/>
<accession>A0A4V1X975</accession>